<evidence type="ECO:0000256" key="6">
    <source>
        <dbReference type="ARBA" id="ARBA00022553"/>
    </source>
</evidence>
<dbReference type="OrthoDB" id="692567at2759"/>
<dbReference type="AlphaFoldDB" id="A0A8T0Q575"/>
<comment type="function">
    <text evidence="22">The processed protein kinase Xa21 chain released by protein cleavage after X.oryzae pv. oryzae protein Ax21 detection translocates into the nucleus where it can bind and regulate WRKY62, a transcription factor. Confers resistance to the bacterial pathogen X.oryzae pv. oryzae (Xoo).</text>
</comment>
<keyword evidence="5 25" id="KW-0723">Serine/threonine-protein kinase</keyword>
<evidence type="ECO:0000313" key="28">
    <source>
        <dbReference type="Proteomes" id="UP000823388"/>
    </source>
</evidence>
<dbReference type="GO" id="GO:0004674">
    <property type="term" value="F:protein serine/threonine kinase activity"/>
    <property type="evidence" value="ECO:0007669"/>
    <property type="project" value="UniProtKB-KW"/>
</dbReference>
<evidence type="ECO:0000256" key="14">
    <source>
        <dbReference type="ARBA" id="ARBA00022840"/>
    </source>
</evidence>
<evidence type="ECO:0000256" key="5">
    <source>
        <dbReference type="ARBA" id="ARBA00022527"/>
    </source>
</evidence>
<dbReference type="Gene3D" id="3.30.200.20">
    <property type="entry name" value="Phosphorylase Kinase, domain 1"/>
    <property type="match status" value="1"/>
</dbReference>
<keyword evidence="11" id="KW-0677">Repeat</keyword>
<feature type="binding site" evidence="24">
    <location>
        <position position="71"/>
    </location>
    <ligand>
        <name>ATP</name>
        <dbReference type="ChEBI" id="CHEBI:30616"/>
    </ligand>
</feature>
<feature type="domain" description="Protein kinase" evidence="26">
    <location>
        <begin position="42"/>
        <end position="318"/>
    </location>
</feature>
<keyword evidence="6" id="KW-0597">Phosphoprotein</keyword>
<evidence type="ECO:0000256" key="18">
    <source>
        <dbReference type="ARBA" id="ARBA00023180"/>
    </source>
</evidence>
<keyword evidence="4" id="KW-1003">Cell membrane</keyword>
<dbReference type="PANTHER" id="PTHR48055:SF50">
    <property type="entry name" value="PROTEIN KINASE DOMAIN-CONTAINING PROTEIN"/>
    <property type="match status" value="1"/>
</dbReference>
<dbReference type="GO" id="GO:0005524">
    <property type="term" value="F:ATP binding"/>
    <property type="evidence" value="ECO:0007669"/>
    <property type="project" value="UniProtKB-UniRule"/>
</dbReference>
<accession>A0A8T0Q575</accession>
<evidence type="ECO:0000313" key="27">
    <source>
        <dbReference type="EMBL" id="KAG2566186.1"/>
    </source>
</evidence>
<evidence type="ECO:0000256" key="17">
    <source>
        <dbReference type="ARBA" id="ARBA00023170"/>
    </source>
</evidence>
<evidence type="ECO:0000256" key="8">
    <source>
        <dbReference type="ARBA" id="ARBA00022679"/>
    </source>
</evidence>
<evidence type="ECO:0000256" key="15">
    <source>
        <dbReference type="ARBA" id="ARBA00022989"/>
    </source>
</evidence>
<dbReference type="InterPro" id="IPR051564">
    <property type="entry name" value="LRR_receptor-like_kinase"/>
</dbReference>
<dbReference type="PROSITE" id="PS00107">
    <property type="entry name" value="PROTEIN_KINASE_ATP"/>
    <property type="match status" value="1"/>
</dbReference>
<comment type="similarity">
    <text evidence="25">Belongs to the protein kinase superfamily.</text>
</comment>
<dbReference type="Proteomes" id="UP000823388">
    <property type="component" value="Chromosome 7N"/>
</dbReference>
<dbReference type="SUPFAM" id="SSF56112">
    <property type="entry name" value="Protein kinase-like (PK-like)"/>
    <property type="match status" value="1"/>
</dbReference>
<comment type="catalytic activity">
    <reaction evidence="19">
        <text>L-threonyl-[protein] + ATP = O-phospho-L-threonyl-[protein] + ADP + H(+)</text>
        <dbReference type="Rhea" id="RHEA:46608"/>
        <dbReference type="Rhea" id="RHEA-COMP:11060"/>
        <dbReference type="Rhea" id="RHEA-COMP:11605"/>
        <dbReference type="ChEBI" id="CHEBI:15378"/>
        <dbReference type="ChEBI" id="CHEBI:30013"/>
        <dbReference type="ChEBI" id="CHEBI:30616"/>
        <dbReference type="ChEBI" id="CHEBI:61977"/>
        <dbReference type="ChEBI" id="CHEBI:456216"/>
        <dbReference type="EC" id="2.7.11.1"/>
    </reaction>
</comment>
<sequence length="356" mass="39074">MIITVVLMCKKRQKADSMSLPSFGTNFPTVSYNSLARATDGFSAYNLIGRGRYSSVYRGDLFQDGNVVAIKVFSLEIRGAQNSFIAECNALRNLRHRNLVTVLTACSSMDPEGNDFKALIYKFMPRGDLYEVLYSNSTGHDENSSKLDYISLARRLSIMVDVSDALEYLHHSNQGSIVHSDVKPSNILLDENLTAHIRDLGLSRFNVDTAVSSLGGTNSTSSIAVRGTIGYVAPECAGGGQVSTATDVYSFGVVLLERFMRKRPTDGMFKDGLSIVRFAEMNFPDRVLEIVDPRLLQELHPDHGTSEAVKERGARCLVSALDIGLRCTKGIPERTNQHAGGGCKAVWNQDAYVRGN</sequence>
<keyword evidence="10" id="KW-0732">Signal</keyword>
<evidence type="ECO:0000256" key="25">
    <source>
        <dbReference type="RuleBase" id="RU000304"/>
    </source>
</evidence>
<comment type="catalytic activity">
    <reaction evidence="20">
        <text>L-seryl-[protein] + ATP = O-phospho-L-seryl-[protein] + ADP + H(+)</text>
        <dbReference type="Rhea" id="RHEA:17989"/>
        <dbReference type="Rhea" id="RHEA-COMP:9863"/>
        <dbReference type="Rhea" id="RHEA-COMP:11604"/>
        <dbReference type="ChEBI" id="CHEBI:15378"/>
        <dbReference type="ChEBI" id="CHEBI:29999"/>
        <dbReference type="ChEBI" id="CHEBI:30616"/>
        <dbReference type="ChEBI" id="CHEBI:83421"/>
        <dbReference type="ChEBI" id="CHEBI:456216"/>
        <dbReference type="EC" id="2.7.11.1"/>
    </reaction>
</comment>
<keyword evidence="16" id="KW-0472">Membrane</keyword>
<name>A0A8T0Q575_PANVG</name>
<evidence type="ECO:0000256" key="19">
    <source>
        <dbReference type="ARBA" id="ARBA00047899"/>
    </source>
</evidence>
<dbReference type="PANTHER" id="PTHR48055">
    <property type="entry name" value="LEUCINE-RICH REPEAT RECEPTOR PROTEIN KINASE EMS1"/>
    <property type="match status" value="1"/>
</dbReference>
<dbReference type="EMBL" id="CM029050">
    <property type="protein sequence ID" value="KAG2566186.1"/>
    <property type="molecule type" value="Genomic_DNA"/>
</dbReference>
<dbReference type="EC" id="2.7.11.1" evidence="3"/>
<evidence type="ECO:0000256" key="16">
    <source>
        <dbReference type="ARBA" id="ARBA00023136"/>
    </source>
</evidence>
<dbReference type="InterPro" id="IPR000719">
    <property type="entry name" value="Prot_kinase_dom"/>
</dbReference>
<evidence type="ECO:0000256" key="10">
    <source>
        <dbReference type="ARBA" id="ARBA00022729"/>
    </source>
</evidence>
<evidence type="ECO:0000256" key="12">
    <source>
        <dbReference type="ARBA" id="ARBA00022741"/>
    </source>
</evidence>
<evidence type="ECO:0000256" key="1">
    <source>
        <dbReference type="ARBA" id="ARBA00004162"/>
    </source>
</evidence>
<keyword evidence="17" id="KW-0675">Receptor</keyword>
<dbReference type="InterPro" id="IPR011009">
    <property type="entry name" value="Kinase-like_dom_sf"/>
</dbReference>
<evidence type="ECO:0000256" key="2">
    <source>
        <dbReference type="ARBA" id="ARBA00004389"/>
    </source>
</evidence>
<evidence type="ECO:0000256" key="20">
    <source>
        <dbReference type="ARBA" id="ARBA00048679"/>
    </source>
</evidence>
<dbReference type="GO" id="GO:0005886">
    <property type="term" value="C:plasma membrane"/>
    <property type="evidence" value="ECO:0007669"/>
    <property type="project" value="UniProtKB-SubCell"/>
</dbReference>
<keyword evidence="28" id="KW-1185">Reference proteome</keyword>
<reference evidence="27" key="1">
    <citation type="submission" date="2020-05" db="EMBL/GenBank/DDBJ databases">
        <title>WGS assembly of Panicum virgatum.</title>
        <authorList>
            <person name="Lovell J.T."/>
            <person name="Jenkins J."/>
            <person name="Shu S."/>
            <person name="Juenger T.E."/>
            <person name="Schmutz J."/>
        </authorList>
    </citation>
    <scope>NUCLEOTIDE SEQUENCE</scope>
    <source>
        <strain evidence="27">AP13</strain>
    </source>
</reference>
<comment type="function">
    <text evidence="21">Receptor kinase that detects X.oryzae pv. oryzae protein Ax21 to promote innate immunity. Following X.oryzae pv. oryzae protein Ax21 detection, undergoes cleavage, releasing the processed protein kinase Xa21 chain.</text>
</comment>
<evidence type="ECO:0000256" key="23">
    <source>
        <dbReference type="ARBA" id="ARBA00072040"/>
    </source>
</evidence>
<dbReference type="PROSITE" id="PS50011">
    <property type="entry name" value="PROTEIN_KINASE_DOM"/>
    <property type="match status" value="1"/>
</dbReference>
<keyword evidence="9" id="KW-0812">Transmembrane</keyword>
<evidence type="ECO:0000256" key="7">
    <source>
        <dbReference type="ARBA" id="ARBA00022614"/>
    </source>
</evidence>
<dbReference type="SMART" id="SM00220">
    <property type="entry name" value="S_TKc"/>
    <property type="match status" value="1"/>
</dbReference>
<dbReference type="Pfam" id="PF00069">
    <property type="entry name" value="Pkinase"/>
    <property type="match status" value="1"/>
</dbReference>
<organism evidence="27 28">
    <name type="scientific">Panicum virgatum</name>
    <name type="common">Blackwell switchgrass</name>
    <dbReference type="NCBI Taxonomy" id="38727"/>
    <lineage>
        <taxon>Eukaryota</taxon>
        <taxon>Viridiplantae</taxon>
        <taxon>Streptophyta</taxon>
        <taxon>Embryophyta</taxon>
        <taxon>Tracheophyta</taxon>
        <taxon>Spermatophyta</taxon>
        <taxon>Magnoliopsida</taxon>
        <taxon>Liliopsida</taxon>
        <taxon>Poales</taxon>
        <taxon>Poaceae</taxon>
        <taxon>PACMAD clade</taxon>
        <taxon>Panicoideae</taxon>
        <taxon>Panicodae</taxon>
        <taxon>Paniceae</taxon>
        <taxon>Panicinae</taxon>
        <taxon>Panicum</taxon>
        <taxon>Panicum sect. Hiantes</taxon>
    </lineage>
</organism>
<evidence type="ECO:0000256" key="4">
    <source>
        <dbReference type="ARBA" id="ARBA00022475"/>
    </source>
</evidence>
<dbReference type="InterPro" id="IPR008271">
    <property type="entry name" value="Ser/Thr_kinase_AS"/>
</dbReference>
<dbReference type="GO" id="GO:0005789">
    <property type="term" value="C:endoplasmic reticulum membrane"/>
    <property type="evidence" value="ECO:0007669"/>
    <property type="project" value="UniProtKB-SubCell"/>
</dbReference>
<keyword evidence="15" id="KW-1133">Transmembrane helix</keyword>
<evidence type="ECO:0000256" key="11">
    <source>
        <dbReference type="ARBA" id="ARBA00022737"/>
    </source>
</evidence>
<dbReference type="FunFam" id="3.30.200.20:FF:000432">
    <property type="entry name" value="LRR receptor-like serine/threonine-protein kinase EFR"/>
    <property type="match status" value="1"/>
</dbReference>
<keyword evidence="14 24" id="KW-0067">ATP-binding</keyword>
<evidence type="ECO:0000256" key="22">
    <source>
        <dbReference type="ARBA" id="ARBA00056628"/>
    </source>
</evidence>
<keyword evidence="12 24" id="KW-0547">Nucleotide-binding</keyword>
<keyword evidence="13" id="KW-0418">Kinase</keyword>
<dbReference type="PROSITE" id="PS00108">
    <property type="entry name" value="PROTEIN_KINASE_ST"/>
    <property type="match status" value="1"/>
</dbReference>
<keyword evidence="7" id="KW-0433">Leucine-rich repeat</keyword>
<keyword evidence="8" id="KW-0808">Transferase</keyword>
<comment type="subcellular location">
    <subcellularLocation>
        <location evidence="1">Cell membrane</location>
        <topology evidence="1">Single-pass membrane protein</topology>
    </subcellularLocation>
    <subcellularLocation>
        <location evidence="2">Endoplasmic reticulum membrane</location>
        <topology evidence="2">Single-pass membrane protein</topology>
    </subcellularLocation>
</comment>
<gene>
    <name evidence="27" type="ORF">PVAP13_7NG208900</name>
</gene>
<dbReference type="Gene3D" id="1.10.510.10">
    <property type="entry name" value="Transferase(Phosphotransferase) domain 1"/>
    <property type="match status" value="1"/>
</dbReference>
<keyword evidence="18" id="KW-0325">Glycoprotein</keyword>
<evidence type="ECO:0000256" key="13">
    <source>
        <dbReference type="ARBA" id="ARBA00022777"/>
    </source>
</evidence>
<protein>
    <recommendedName>
        <fullName evidence="23">Receptor kinase-like protein Xa21</fullName>
        <ecNumber evidence="3">2.7.11.1</ecNumber>
    </recommendedName>
</protein>
<dbReference type="FunFam" id="1.10.510.10:FF:000358">
    <property type="entry name" value="Putative leucine-rich repeat receptor-like serine/threonine-protein kinase"/>
    <property type="match status" value="1"/>
</dbReference>
<proteinExistence type="inferred from homology"/>
<evidence type="ECO:0000256" key="24">
    <source>
        <dbReference type="PROSITE-ProRule" id="PRU10141"/>
    </source>
</evidence>
<comment type="caution">
    <text evidence="27">The sequence shown here is derived from an EMBL/GenBank/DDBJ whole genome shotgun (WGS) entry which is preliminary data.</text>
</comment>
<evidence type="ECO:0000256" key="3">
    <source>
        <dbReference type="ARBA" id="ARBA00012513"/>
    </source>
</evidence>
<dbReference type="InterPro" id="IPR017441">
    <property type="entry name" value="Protein_kinase_ATP_BS"/>
</dbReference>
<evidence type="ECO:0000256" key="21">
    <source>
        <dbReference type="ARBA" id="ARBA00054320"/>
    </source>
</evidence>
<evidence type="ECO:0000259" key="26">
    <source>
        <dbReference type="PROSITE" id="PS50011"/>
    </source>
</evidence>
<evidence type="ECO:0000256" key="9">
    <source>
        <dbReference type="ARBA" id="ARBA00022692"/>
    </source>
</evidence>